<evidence type="ECO:0000313" key="1">
    <source>
        <dbReference type="EMBL" id="GFD14106.1"/>
    </source>
</evidence>
<reference evidence="1" key="1">
    <citation type="journal article" date="2019" name="Sci. Rep.">
        <title>Draft genome of Tanacetum cinerariifolium, the natural source of mosquito coil.</title>
        <authorList>
            <person name="Yamashiro T."/>
            <person name="Shiraishi A."/>
            <person name="Satake H."/>
            <person name="Nakayama K."/>
        </authorList>
    </citation>
    <scope>NUCLEOTIDE SEQUENCE</scope>
</reference>
<dbReference type="AlphaFoldDB" id="A0A699TYD9"/>
<accession>A0A699TYD9</accession>
<dbReference type="EMBL" id="BKCJ011277144">
    <property type="protein sequence ID" value="GFD14106.1"/>
    <property type="molecule type" value="Genomic_DNA"/>
</dbReference>
<name>A0A699TYD9_TANCI</name>
<comment type="caution">
    <text evidence="1">The sequence shown here is derived from an EMBL/GenBank/DDBJ whole genome shotgun (WGS) entry which is preliminary data.</text>
</comment>
<gene>
    <name evidence="1" type="ORF">Tci_886075</name>
</gene>
<proteinExistence type="predicted"/>
<feature type="non-terminal residue" evidence="1">
    <location>
        <position position="1"/>
    </location>
</feature>
<dbReference type="PANTHER" id="PTHR37746:SF1">
    <property type="entry name" value="TRANSMEMBRANE PROTEIN"/>
    <property type="match status" value="1"/>
</dbReference>
<dbReference type="PANTHER" id="PTHR37746">
    <property type="entry name" value="TRANSMEMBRANE PROTEIN"/>
    <property type="match status" value="1"/>
</dbReference>
<sequence>KQAHVEFEVKKDSSLEANQDHAEFVPRYGLEIECNQPRIVFVHDLGSESSSQDDYHKWELLDDNFMGSSQVEAKRERDPNQMDTTMKILEWNMKAPLEIIYEAYEGEEEEDEENNDNNMETRESVFFKWEEEEDDDREELIEISLDHYGKISIEFSHTDEDNLIEIDISTTRN</sequence>
<organism evidence="1">
    <name type="scientific">Tanacetum cinerariifolium</name>
    <name type="common">Dalmatian daisy</name>
    <name type="synonym">Chrysanthemum cinerariifolium</name>
    <dbReference type="NCBI Taxonomy" id="118510"/>
    <lineage>
        <taxon>Eukaryota</taxon>
        <taxon>Viridiplantae</taxon>
        <taxon>Streptophyta</taxon>
        <taxon>Embryophyta</taxon>
        <taxon>Tracheophyta</taxon>
        <taxon>Spermatophyta</taxon>
        <taxon>Magnoliopsida</taxon>
        <taxon>eudicotyledons</taxon>
        <taxon>Gunneridae</taxon>
        <taxon>Pentapetalae</taxon>
        <taxon>asterids</taxon>
        <taxon>campanulids</taxon>
        <taxon>Asterales</taxon>
        <taxon>Asteraceae</taxon>
        <taxon>Asteroideae</taxon>
        <taxon>Anthemideae</taxon>
        <taxon>Anthemidinae</taxon>
        <taxon>Tanacetum</taxon>
    </lineage>
</organism>
<protein>
    <submittedName>
        <fullName evidence="1">Uncharacterized protein</fullName>
    </submittedName>
</protein>